<accession>A0A1H6ICR3</accession>
<dbReference type="OrthoDB" id="384091at2157"/>
<evidence type="ECO:0000256" key="1">
    <source>
        <dbReference type="ARBA" id="ARBA00022741"/>
    </source>
</evidence>
<protein>
    <submittedName>
        <fullName evidence="3">FtsZ family, C-terminal domain</fullName>
    </submittedName>
</protein>
<dbReference type="Gene3D" id="3.30.1330.20">
    <property type="entry name" value="Tubulin/FtsZ, C-terminal domain"/>
    <property type="match status" value="1"/>
</dbReference>
<dbReference type="RefSeq" id="WP_092815810.1">
    <property type="nucleotide sequence ID" value="NZ_FNWU01000002.1"/>
</dbReference>
<keyword evidence="1" id="KW-0547">Nucleotide-binding</keyword>
<reference evidence="3 4" key="1">
    <citation type="submission" date="2016-10" db="EMBL/GenBank/DDBJ databases">
        <authorList>
            <person name="de Groot N.N."/>
        </authorList>
    </citation>
    <scope>NUCLEOTIDE SEQUENCE [LARGE SCALE GENOMIC DNA]</scope>
    <source>
        <strain evidence="3 4">IBRC-M10418</strain>
    </source>
</reference>
<dbReference type="InterPro" id="IPR008280">
    <property type="entry name" value="Tub_FtsZ_C"/>
</dbReference>
<dbReference type="EMBL" id="FNWU01000002">
    <property type="protein sequence ID" value="SEH45604.1"/>
    <property type="molecule type" value="Genomic_DNA"/>
</dbReference>
<sequence length="264" mass="29177">MRDLVEAALENHEDPEHDKEAAVDEFGDPQFLLLGYGEFGAEIERRGWDSRYSQLEYSEANTYRAQNVEELPAAATEADYVILAGSTECRSLVETIGETLPEETTSIALPAPVEDKRVHEIDAVDATIPCKQALIQELATDLLTILTAQVQISPPSQLYRELQTAGLVQGFRGQHHDNSEISGHELAADLVTNALANPLYTDDRNHAERCISFLHAGTDLTLGEVETVREEITSQIDSGVGLELFTADTTKMMGNKRRLTLLRI</sequence>
<dbReference type="Proteomes" id="UP000199215">
    <property type="component" value="Unassembled WGS sequence"/>
</dbReference>
<dbReference type="AlphaFoldDB" id="A0A1H6ICR3"/>
<dbReference type="SUPFAM" id="SSF55307">
    <property type="entry name" value="Tubulin C-terminal domain-like"/>
    <property type="match status" value="1"/>
</dbReference>
<evidence type="ECO:0000313" key="4">
    <source>
        <dbReference type="Proteomes" id="UP000199215"/>
    </source>
</evidence>
<dbReference type="InterPro" id="IPR037103">
    <property type="entry name" value="Tubulin/FtsZ-like_C"/>
</dbReference>
<dbReference type="STRING" id="1267564.SAMN05192561_10247"/>
<evidence type="ECO:0000313" key="3">
    <source>
        <dbReference type="EMBL" id="SEH45604.1"/>
    </source>
</evidence>
<organism evidence="3 4">
    <name type="scientific">Halopenitus malekzadehii</name>
    <dbReference type="NCBI Taxonomy" id="1267564"/>
    <lineage>
        <taxon>Archaea</taxon>
        <taxon>Methanobacteriati</taxon>
        <taxon>Methanobacteriota</taxon>
        <taxon>Stenosarchaea group</taxon>
        <taxon>Halobacteria</taxon>
        <taxon>Halobacteriales</taxon>
        <taxon>Haloferacaceae</taxon>
        <taxon>Halopenitus</taxon>
    </lineage>
</organism>
<keyword evidence="4" id="KW-1185">Reference proteome</keyword>
<evidence type="ECO:0000256" key="2">
    <source>
        <dbReference type="ARBA" id="ARBA00023134"/>
    </source>
</evidence>
<keyword evidence="2" id="KW-0342">GTP-binding</keyword>
<name>A0A1H6ICR3_9EURY</name>
<gene>
    <name evidence="3" type="ORF">SAMN05192561_10247</name>
</gene>
<proteinExistence type="predicted"/>
<dbReference type="GO" id="GO:0005525">
    <property type="term" value="F:GTP binding"/>
    <property type="evidence" value="ECO:0007669"/>
    <property type="project" value="UniProtKB-KW"/>
</dbReference>